<evidence type="ECO:0000259" key="10">
    <source>
        <dbReference type="Pfam" id="PF11356"/>
    </source>
</evidence>
<dbReference type="Pfam" id="PF11356">
    <property type="entry name" value="T2SSC"/>
    <property type="match status" value="1"/>
</dbReference>
<dbReference type="Proteomes" id="UP000034539">
    <property type="component" value="Unassembled WGS sequence"/>
</dbReference>
<comment type="subcellular location">
    <subcellularLocation>
        <location evidence="1">Cell inner membrane</location>
    </subcellularLocation>
</comment>
<proteinExistence type="predicted"/>
<feature type="domain" description="Type II secretion system protein GspC N-terminal" evidence="10">
    <location>
        <begin position="28"/>
        <end position="172"/>
    </location>
</feature>
<evidence type="ECO:0000256" key="8">
    <source>
        <dbReference type="ARBA" id="ARBA00023136"/>
    </source>
</evidence>
<gene>
    <name evidence="11" type="ORF">UT63_C0026G0004</name>
</gene>
<protein>
    <submittedName>
        <fullName evidence="11">General secretion pathway protein C</fullName>
    </submittedName>
</protein>
<evidence type="ECO:0000256" key="5">
    <source>
        <dbReference type="ARBA" id="ARBA00022692"/>
    </source>
</evidence>
<dbReference type="SUPFAM" id="SSF50156">
    <property type="entry name" value="PDZ domain-like"/>
    <property type="match status" value="1"/>
</dbReference>
<evidence type="ECO:0000256" key="3">
    <source>
        <dbReference type="ARBA" id="ARBA00022475"/>
    </source>
</evidence>
<keyword evidence="2" id="KW-0813">Transport</keyword>
<evidence type="ECO:0000256" key="4">
    <source>
        <dbReference type="ARBA" id="ARBA00022519"/>
    </source>
</evidence>
<evidence type="ECO:0000256" key="7">
    <source>
        <dbReference type="ARBA" id="ARBA00022989"/>
    </source>
</evidence>
<evidence type="ECO:0000313" key="12">
    <source>
        <dbReference type="Proteomes" id="UP000034539"/>
    </source>
</evidence>
<keyword evidence="8 9" id="KW-0472">Membrane</keyword>
<evidence type="ECO:0000256" key="1">
    <source>
        <dbReference type="ARBA" id="ARBA00004533"/>
    </source>
</evidence>
<sequence length="308" mass="34473">MNPAYLLEAILLDIIRYFTKYFWVVFILLITILSFSLSKTVIFFTNRSLVVPPAKEAEVKTVNKETSKIRRPFEDYKIIFERNLFNISAKEQVTQKRGKEILKNPAEIPISTSGMELIGTFVGSPKTSTALIKADGEVDAYHTGETVKGATILNINRREVIIDNNGSIEKLVMEELSKSVNVAAPQASPPAAPVDLSGIQQVASNKWVIDRKKVPIKNINTFMRQCRLIPHSVLGRPAGFKITGIIKGSIIDKIGLIDGDIIKRVNNDEIKMPEDVYRAYQSLQSENRIVLDIERNGAVTPLSYEVKN</sequence>
<dbReference type="Gene3D" id="2.30.42.10">
    <property type="match status" value="1"/>
</dbReference>
<keyword evidence="6" id="KW-0653">Protein transport</keyword>
<accession>A0A0G0Q6M6</accession>
<feature type="transmembrane region" description="Helical" evidence="9">
    <location>
        <begin position="21"/>
        <end position="44"/>
    </location>
</feature>
<evidence type="ECO:0000313" key="11">
    <source>
        <dbReference type="EMBL" id="KKR32996.1"/>
    </source>
</evidence>
<keyword evidence="3" id="KW-1003">Cell membrane</keyword>
<dbReference type="EMBL" id="LBXN01000026">
    <property type="protein sequence ID" value="KKR32996.1"/>
    <property type="molecule type" value="Genomic_DNA"/>
</dbReference>
<dbReference type="InterPro" id="IPR036034">
    <property type="entry name" value="PDZ_sf"/>
</dbReference>
<evidence type="ECO:0000256" key="6">
    <source>
        <dbReference type="ARBA" id="ARBA00022927"/>
    </source>
</evidence>
<keyword evidence="5 9" id="KW-0812">Transmembrane</keyword>
<organism evidence="11 12">
    <name type="scientific">Candidatus Gottesmanbacteria bacterium GW2011_GWC2_39_8</name>
    <dbReference type="NCBI Taxonomy" id="1618450"/>
    <lineage>
        <taxon>Bacteria</taxon>
        <taxon>Candidatus Gottesmaniibacteriota</taxon>
    </lineage>
</organism>
<evidence type="ECO:0000256" key="2">
    <source>
        <dbReference type="ARBA" id="ARBA00022448"/>
    </source>
</evidence>
<dbReference type="GO" id="GO:0005886">
    <property type="term" value="C:plasma membrane"/>
    <property type="evidence" value="ECO:0007669"/>
    <property type="project" value="UniProtKB-SubCell"/>
</dbReference>
<reference evidence="11 12" key="1">
    <citation type="journal article" date="2015" name="Nature">
        <title>rRNA introns, odd ribosomes, and small enigmatic genomes across a large radiation of phyla.</title>
        <authorList>
            <person name="Brown C.T."/>
            <person name="Hug L.A."/>
            <person name="Thomas B.C."/>
            <person name="Sharon I."/>
            <person name="Castelle C.J."/>
            <person name="Singh A."/>
            <person name="Wilkins M.J."/>
            <person name="Williams K.H."/>
            <person name="Banfield J.F."/>
        </authorList>
    </citation>
    <scope>NUCLEOTIDE SEQUENCE [LARGE SCALE GENOMIC DNA]</scope>
</reference>
<dbReference type="Gene3D" id="2.30.30.830">
    <property type="match status" value="1"/>
</dbReference>
<dbReference type="NCBIfam" id="NF041515">
    <property type="entry name" value="GspC_delta"/>
    <property type="match status" value="1"/>
</dbReference>
<dbReference type="AlphaFoldDB" id="A0A0G0Q6M6"/>
<evidence type="ECO:0000256" key="9">
    <source>
        <dbReference type="SAM" id="Phobius"/>
    </source>
</evidence>
<keyword evidence="4" id="KW-0997">Cell inner membrane</keyword>
<keyword evidence="7 9" id="KW-1133">Transmembrane helix</keyword>
<name>A0A0G0Q6M6_9BACT</name>
<dbReference type="GO" id="GO:0015031">
    <property type="term" value="P:protein transport"/>
    <property type="evidence" value="ECO:0007669"/>
    <property type="project" value="UniProtKB-KW"/>
</dbReference>
<dbReference type="InterPro" id="IPR024961">
    <property type="entry name" value="T2SS_GspC_N"/>
</dbReference>
<comment type="caution">
    <text evidence="11">The sequence shown here is derived from an EMBL/GenBank/DDBJ whole genome shotgun (WGS) entry which is preliminary data.</text>
</comment>